<dbReference type="Gene3D" id="3.40.50.11700">
    <property type="match status" value="1"/>
</dbReference>
<dbReference type="AlphaFoldDB" id="A0A7C4HDD2"/>
<evidence type="ECO:0000259" key="1">
    <source>
        <dbReference type="Pfam" id="PF22662"/>
    </source>
</evidence>
<feature type="domain" description="Csa3 N-terminal" evidence="1">
    <location>
        <begin position="5"/>
        <end position="118"/>
    </location>
</feature>
<dbReference type="EMBL" id="DTAN01000021">
    <property type="protein sequence ID" value="HGU64688.1"/>
    <property type="molecule type" value="Genomic_DNA"/>
</dbReference>
<dbReference type="Gene3D" id="1.10.10.10">
    <property type="entry name" value="Winged helix-like DNA-binding domain superfamily/Winged helix DNA-binding domain"/>
    <property type="match status" value="1"/>
</dbReference>
<proteinExistence type="predicted"/>
<evidence type="ECO:0000313" key="3">
    <source>
        <dbReference type="EMBL" id="HGU64688.1"/>
    </source>
</evidence>
<dbReference type="SUPFAM" id="SSF46785">
    <property type="entry name" value="Winged helix' DNA-binding domain"/>
    <property type="match status" value="1"/>
</dbReference>
<protein>
    <recommendedName>
        <fullName evidence="1">Csa3 N-terminal domain-containing protein</fullName>
    </recommendedName>
</protein>
<gene>
    <name evidence="3" type="ORF">ENT92_00525</name>
    <name evidence="2" type="ORF">ENU14_02710</name>
</gene>
<sequence>MIKKLVIFIIGFDEKLVIRSGFRIGIQPGDTALLVYSISGGEFEKSKVVKAVETVRNIFIDSGIKLRELVLDANSFGKDVFKLVDVLNELKPERLIVSLGSGMRYLGLVSLYASLIYRELVKDVELSIHVAREDGLYDVALNLDTLRLNIGRSELRLLCFIKNNAERDVVVRESCVKLSKTRSTIYALLHRMVKRGLIIIRDNSVELTPLGEALYYVFCGVESE</sequence>
<name>A0A7C4HDD2_STAMA</name>
<dbReference type="InterPro" id="IPR036388">
    <property type="entry name" value="WH-like_DNA-bd_sf"/>
</dbReference>
<organism evidence="2">
    <name type="scientific">Staphylothermus marinus</name>
    <dbReference type="NCBI Taxonomy" id="2280"/>
    <lineage>
        <taxon>Archaea</taxon>
        <taxon>Thermoproteota</taxon>
        <taxon>Thermoprotei</taxon>
        <taxon>Desulfurococcales</taxon>
        <taxon>Desulfurococcaceae</taxon>
        <taxon>Staphylothermus</taxon>
    </lineage>
</organism>
<evidence type="ECO:0000313" key="2">
    <source>
        <dbReference type="EMBL" id="HGM58484.1"/>
    </source>
</evidence>
<comment type="caution">
    <text evidence="2">The sequence shown here is derived from an EMBL/GenBank/DDBJ whole genome shotgun (WGS) entry which is preliminary data.</text>
</comment>
<dbReference type="InterPro" id="IPR036390">
    <property type="entry name" value="WH_DNA-bd_sf"/>
</dbReference>
<dbReference type="EMBL" id="DTBJ01000019">
    <property type="protein sequence ID" value="HGM58484.1"/>
    <property type="molecule type" value="Genomic_DNA"/>
</dbReference>
<dbReference type="Pfam" id="PF22662">
    <property type="entry name" value="Csa3_N"/>
    <property type="match status" value="1"/>
</dbReference>
<dbReference type="InterPro" id="IPR054588">
    <property type="entry name" value="Csa3_N"/>
</dbReference>
<accession>A0A7C4HDD2</accession>
<reference evidence="2" key="1">
    <citation type="journal article" date="2020" name="mSystems">
        <title>Genome- and Community-Level Interaction Insights into Carbon Utilization and Element Cycling Functions of Hydrothermarchaeota in Hydrothermal Sediment.</title>
        <authorList>
            <person name="Zhou Z."/>
            <person name="Liu Y."/>
            <person name="Xu W."/>
            <person name="Pan J."/>
            <person name="Luo Z.H."/>
            <person name="Li M."/>
        </authorList>
    </citation>
    <scope>NUCLEOTIDE SEQUENCE [LARGE SCALE GENOMIC DNA]</scope>
    <source>
        <strain evidence="3">SpSt-622</strain>
        <strain evidence="2">SpSt-642</strain>
    </source>
</reference>